<sequence length="98" mass="10448">MEKKKLQSVSIAALIVSILPLAALAPSLLHLSLSDGARTAWAGANVVFVLLGLILSVVCVRSRESRSIINIVSTAISVFWLLLMVGIVALAMFLTFVQ</sequence>
<name>A0A0M6WEV6_9FIRM</name>
<organism evidence="2 3">
    <name type="scientific">Roseburia faecis</name>
    <dbReference type="NCBI Taxonomy" id="301302"/>
    <lineage>
        <taxon>Bacteria</taxon>
        <taxon>Bacillati</taxon>
        <taxon>Bacillota</taxon>
        <taxon>Clostridia</taxon>
        <taxon>Lachnospirales</taxon>
        <taxon>Lachnospiraceae</taxon>
        <taxon>Roseburia</taxon>
    </lineage>
</organism>
<dbReference type="EMBL" id="CVRR01000005">
    <property type="protein sequence ID" value="CRL34088.1"/>
    <property type="molecule type" value="Genomic_DNA"/>
</dbReference>
<keyword evidence="1" id="KW-0812">Transmembrane</keyword>
<proteinExistence type="predicted"/>
<keyword evidence="3" id="KW-1185">Reference proteome</keyword>
<keyword evidence="1" id="KW-1133">Transmembrane helix</keyword>
<dbReference type="RefSeq" id="WP_055067096.1">
    <property type="nucleotide sequence ID" value="NZ_CP173697.1"/>
</dbReference>
<protein>
    <submittedName>
        <fullName evidence="2">Uncharacterized protein</fullName>
    </submittedName>
</protein>
<dbReference type="OrthoDB" id="1912043at2"/>
<reference evidence="3" key="1">
    <citation type="submission" date="2015-05" db="EMBL/GenBank/DDBJ databases">
        <authorList>
            <consortium name="Pathogen Informatics"/>
        </authorList>
    </citation>
    <scope>NUCLEOTIDE SEQUENCE [LARGE SCALE GENOMIC DNA]</scope>
    <source>
        <strain evidence="3">M72</strain>
    </source>
</reference>
<keyword evidence="1" id="KW-0472">Membrane</keyword>
<feature type="transmembrane region" description="Helical" evidence="1">
    <location>
        <begin position="40"/>
        <end position="60"/>
    </location>
</feature>
<evidence type="ECO:0000256" key="1">
    <source>
        <dbReference type="SAM" id="Phobius"/>
    </source>
</evidence>
<evidence type="ECO:0000313" key="3">
    <source>
        <dbReference type="Proteomes" id="UP000049979"/>
    </source>
</evidence>
<dbReference type="AlphaFoldDB" id="A0A0M6WEV6"/>
<dbReference type="Proteomes" id="UP000049979">
    <property type="component" value="Unassembled WGS sequence"/>
</dbReference>
<feature type="transmembrane region" description="Helical" evidence="1">
    <location>
        <begin position="72"/>
        <end position="97"/>
    </location>
</feature>
<evidence type="ECO:0000313" key="2">
    <source>
        <dbReference type="EMBL" id="CRL34088.1"/>
    </source>
</evidence>
<accession>A0A0M6WEV6</accession>
<gene>
    <name evidence="2" type="ORF">M72_03911</name>
</gene>